<dbReference type="EMBL" id="JANIEX010001040">
    <property type="protein sequence ID" value="KAJ3561200.1"/>
    <property type="molecule type" value="Genomic_DNA"/>
</dbReference>
<evidence type="ECO:0000313" key="3">
    <source>
        <dbReference type="Proteomes" id="UP001213000"/>
    </source>
</evidence>
<name>A0AAD5VKY4_9AGAR</name>
<feature type="region of interest" description="Disordered" evidence="1">
    <location>
        <begin position="856"/>
        <end position="921"/>
    </location>
</feature>
<feature type="compositionally biased region" description="Acidic residues" evidence="1">
    <location>
        <begin position="871"/>
        <end position="890"/>
    </location>
</feature>
<feature type="compositionally biased region" description="Basic and acidic residues" evidence="1">
    <location>
        <begin position="891"/>
        <end position="906"/>
    </location>
</feature>
<keyword evidence="3" id="KW-1185">Reference proteome</keyword>
<protein>
    <submittedName>
        <fullName evidence="2">Uncharacterized protein</fullName>
    </submittedName>
</protein>
<organism evidence="2 3">
    <name type="scientific">Leucocoprinus birnbaumii</name>
    <dbReference type="NCBI Taxonomy" id="56174"/>
    <lineage>
        <taxon>Eukaryota</taxon>
        <taxon>Fungi</taxon>
        <taxon>Dikarya</taxon>
        <taxon>Basidiomycota</taxon>
        <taxon>Agaricomycotina</taxon>
        <taxon>Agaricomycetes</taxon>
        <taxon>Agaricomycetidae</taxon>
        <taxon>Agaricales</taxon>
        <taxon>Agaricineae</taxon>
        <taxon>Agaricaceae</taxon>
        <taxon>Leucocoprinus</taxon>
    </lineage>
</organism>
<reference evidence="2" key="1">
    <citation type="submission" date="2022-07" db="EMBL/GenBank/DDBJ databases">
        <title>Genome Sequence of Leucocoprinus birnbaumii.</title>
        <authorList>
            <person name="Buettner E."/>
        </authorList>
    </citation>
    <scope>NUCLEOTIDE SEQUENCE</scope>
    <source>
        <strain evidence="2">VT141</strain>
    </source>
</reference>
<comment type="caution">
    <text evidence="2">The sequence shown here is derived from an EMBL/GenBank/DDBJ whole genome shotgun (WGS) entry which is preliminary data.</text>
</comment>
<gene>
    <name evidence="2" type="ORF">NP233_g10337</name>
</gene>
<proteinExistence type="predicted"/>
<sequence>MTKYLSADRLGKINQWLTDVRSSPIILHPLHSVVQEMYAEVPPNIQELEVPTYNFKLANAKRNYGKWKSEYLAKSSREQLRPDKHVIRAYCKRLGLVEAFRPELNSVSSMSSLPHPEANELVSESRSVLESEFVRVLRIRNSFYAEQQLYTALLSRQRGLSPEVTISYEMRQSECIYGCEKAQQAVQYIQAYGVAQRMNANFAELLLALPYPEVVEERDSFLTRSLSSSTESTAMTGSTTLVSTVSSTGKGDHSRKEVISEADFKSWKDRWMFQASHRTIRYPGTFASTKLRLEDPDSGSYRRMHRACRTGKSPEIDDVTFDADPVTRDLTRPRDCVYPKCAFIKDLYRRQCLGFPDSALMSLKRPHDATPLDDRRKKRLHSSVSLPVTPAASHISLSTPLKTRTLYPLHPSDSPGNPFGRKRIKHLTRTLPESTSFSKHLPLRFQFIRTGSTSPRQGGVYRVVQVPLSYTFIHLRCLIAWLFSGLPEWEGIDEHLFEVKKDVSIYSHLYKPGQVKSGQTWVKLSSSQDPYRYQKGYLNDDGEEQEEDELSSDVDEKSQREEESGCEDEDLEDWKWEDEEDFTLGHAWPKGPELERAIIYVSTRDNAFINSELIKNTAPFAYHSNPHHRKPDQHSPTSWSFKHASRFLRSWPRLALSPPLFLGLSLLSLQRKLNLLDRSKSNHHSHQRMRTQKLIQKRQVRRSRKLRKIKTDDEDDQAENINLELDPQHWNSSANGFAKFLTRYMGSVLPASNPSSSRVASSFDHEEEYLSEGDTLLYPSTPGLTRSSSVPSSPGPILATSSPSRSSSCAPVVIASPSKSDAEDSEGDFVTLSLPAFTPFPVKARPIRKRMERVEKRMGKMKNGKWLCQNDDQDDEDDDEKDELADDNDSETLHRKVDGKGVRAEESEPLDWDPFGDEEEL</sequence>
<dbReference type="Proteomes" id="UP001213000">
    <property type="component" value="Unassembled WGS sequence"/>
</dbReference>
<dbReference type="AlphaFoldDB" id="A0AAD5VKY4"/>
<feature type="region of interest" description="Disordered" evidence="1">
    <location>
        <begin position="533"/>
        <end position="570"/>
    </location>
</feature>
<feature type="compositionally biased region" description="Polar residues" evidence="1">
    <location>
        <begin position="782"/>
        <end position="792"/>
    </location>
</feature>
<evidence type="ECO:0000313" key="2">
    <source>
        <dbReference type="EMBL" id="KAJ3561200.1"/>
    </source>
</evidence>
<feature type="region of interest" description="Disordered" evidence="1">
    <location>
        <begin position="775"/>
        <end position="826"/>
    </location>
</feature>
<evidence type="ECO:0000256" key="1">
    <source>
        <dbReference type="SAM" id="MobiDB-lite"/>
    </source>
</evidence>
<feature type="compositionally biased region" description="Basic and acidic residues" evidence="1">
    <location>
        <begin position="554"/>
        <end position="563"/>
    </location>
</feature>
<accession>A0AAD5VKY4</accession>
<feature type="compositionally biased region" description="Acidic residues" evidence="1">
    <location>
        <begin position="540"/>
        <end position="553"/>
    </location>
</feature>
<feature type="compositionally biased region" description="Acidic residues" evidence="1">
    <location>
        <begin position="907"/>
        <end position="921"/>
    </location>
</feature>